<feature type="region of interest" description="Disordered" evidence="6">
    <location>
        <begin position="838"/>
        <end position="908"/>
    </location>
</feature>
<evidence type="ECO:0000313" key="8">
    <source>
        <dbReference type="RefSeq" id="XP_032827659.1"/>
    </source>
</evidence>
<dbReference type="RefSeq" id="XP_032827660.1">
    <property type="nucleotide sequence ID" value="XM_032971769.1"/>
</dbReference>
<dbReference type="RefSeq" id="XP_032827659.1">
    <property type="nucleotide sequence ID" value="XM_032971768.1"/>
</dbReference>
<dbReference type="PANTHER" id="PTHR32086:SF0">
    <property type="entry name" value="FANCONI ANEMIA GROUP D2 PROTEIN"/>
    <property type="match status" value="1"/>
</dbReference>
<sequence length="1468" mass="162384">MGRQRPPSDSNDAASTSKKMKKDKPFTNGAAKSSAGGGAGDANRNSLFVEIISKAGITLKLDDAHNQLSVDDAIFQKNVTQGLRKHASYPKVVDDFISSLQEYVEGREAFKTCLLPCRSCQDSDASTKASRESLIKLLLGVNILQTPLMNALLEKLPEFMEDGNSEDGVNIPRLTISHFKWLDRIYDSTSLTDRILELLTVAPLDVQRDIITCLPEIIEDDQHTRVAKELSALMQQNTQLTVVVLDVLSNINLSSDLLAEVRGSVMLALASVELDDLPVVVKFILHSITATDAYEVIAELRTKLDFQLCLPPASLSVTQGGRRAATGTPSQVAPDKRDCKALVLDAIASAVRFQKTTAEAWIKAIESVRSESEHKVIDFLVLLILHINHHKAVESLVQAKVRAGRLGDKLLQAVFSGHTPVTCEYFPSILALAQTLLRSPDPVVASFAGRVYCHVFFCFDPYYQQEVVGSLVTFVCNGYTAEVDTALQVLHELVQQRTASLASYAVFIKGILDYLENLSLTQIRKLFFILSTLAFSGGTQGSYIQGDMHIVVRKQLSSTVLKYKRIGIIGAIALVGSMATRGRNERTDASASQASPLSTNVFKQVTTLVQLVRDCCDGSAESTALYCDELATLIHTGALHPKVQAWIGENILTDFQDDYVVDVQPGKEPPGDDCVLPMRLCYNLEEEEDSEGSIAINLLPLLANNVLARKAQPGGPDSSKRLVSHVCLASHFRLLRLGEEALNDGNLEGIDALLGCPLYVADPELVEKVESLSRQEREWLCTALFLTLNWFREVVNAFCRQSDAEMKAKVLRRLENITEVKGLLERCLAATPGYKPPTANFDSEGSEGGAPAANSSTQPKKKTKGKKRKADGAENTSTESLQGDETMGDTLAPAERTQDDKIPSTTRVEDSCSKTDCFVSHRTLCSTTTLQEAAEERPQVSLASYRAYMRELDIHVFGILQMGLLTKSLLDSHMDTKVTEVMQLGPAELMFLLDDLTQKLDHVLTTSKRTMFLKVGKADQDVGFANLMQHSPRQIASHAVHLLASLCDHLEGTHNYFQMSQAENDGLADGPHVNVQETQVMSSCYQLLLQTLNTLFSWSGFVHLENKPLLKDALGTLALRLKPGEGAMSMDELLGHAFSYLRNFSATVPSCELALTLTRLLMAMAKMSPEQKELRKEIVSVAQGFLKQHWVGPTGEREKGSNYSKALEGLLCIYLDSCENVLDAIEDIAIKGVTELVHVDKDGHSATYPTLTRAVFGIFYRVVMERLEKAVKAIPAGRSTDSDEVQEALLMRWSAGVRNFHMLVNLIKTFDGRQSLRVCLKYGRLFVEAFLKKGMPLLDCTFKKYKDEVNGLLKNLQLSTRQLHHMCGHSKVNHNVNLMNCVPQLKRTLESFVYRVKAMLTVNKCHEAFWIGNLKNRNLHGEEILSQDMMQTDKGEDSETEASVLAEDDDEDEEMPENAEEEFLSDEY</sequence>
<dbReference type="GO" id="GO:0036297">
    <property type="term" value="P:interstrand cross-link repair"/>
    <property type="evidence" value="ECO:0007669"/>
    <property type="project" value="TreeGrafter"/>
</dbReference>
<evidence type="ECO:0000313" key="9">
    <source>
        <dbReference type="RefSeq" id="XP_032827660.1"/>
    </source>
</evidence>
<keyword evidence="7" id="KW-1185">Reference proteome</keyword>
<protein>
    <submittedName>
        <fullName evidence="8 9">Fanconi anemia group D2 protein isoform X1</fullName>
    </submittedName>
</protein>
<name>A0AAJ7XAX6_PETMA</name>
<feature type="region of interest" description="Disordered" evidence="6">
    <location>
        <begin position="1428"/>
        <end position="1468"/>
    </location>
</feature>
<evidence type="ECO:0000313" key="7">
    <source>
        <dbReference type="Proteomes" id="UP001318040"/>
    </source>
</evidence>
<evidence type="ECO:0000256" key="3">
    <source>
        <dbReference type="ARBA" id="ARBA00022843"/>
    </source>
</evidence>
<dbReference type="PANTHER" id="PTHR32086">
    <property type="entry name" value="FANCONI ANEMIA GROUP D2 PROTEIN"/>
    <property type="match status" value="1"/>
</dbReference>
<feature type="compositionally biased region" description="Basic residues" evidence="6">
    <location>
        <begin position="859"/>
        <end position="869"/>
    </location>
</feature>
<dbReference type="GO" id="GO:0007129">
    <property type="term" value="P:homologous chromosome pairing at meiosis"/>
    <property type="evidence" value="ECO:0007669"/>
    <property type="project" value="TreeGrafter"/>
</dbReference>
<dbReference type="Pfam" id="PF14631">
    <property type="entry name" value="FancD2"/>
    <property type="match status" value="1"/>
</dbReference>
<keyword evidence="2" id="KW-1017">Isopeptide bond</keyword>
<organism evidence="7 9">
    <name type="scientific">Petromyzon marinus</name>
    <name type="common">Sea lamprey</name>
    <dbReference type="NCBI Taxonomy" id="7757"/>
    <lineage>
        <taxon>Eukaryota</taxon>
        <taxon>Metazoa</taxon>
        <taxon>Chordata</taxon>
        <taxon>Craniata</taxon>
        <taxon>Vertebrata</taxon>
        <taxon>Cyclostomata</taxon>
        <taxon>Hyperoartia</taxon>
        <taxon>Petromyzontiformes</taxon>
        <taxon>Petromyzontidae</taxon>
        <taxon>Petromyzon</taxon>
    </lineage>
</organism>
<accession>A0AAJ7XAX6</accession>
<feature type="region of interest" description="Disordered" evidence="6">
    <location>
        <begin position="1"/>
        <end position="40"/>
    </location>
</feature>
<dbReference type="InterPro" id="IPR016024">
    <property type="entry name" value="ARM-type_fold"/>
</dbReference>
<dbReference type="GO" id="GO:0000793">
    <property type="term" value="C:condensed chromosome"/>
    <property type="evidence" value="ECO:0007669"/>
    <property type="project" value="TreeGrafter"/>
</dbReference>
<evidence type="ECO:0000256" key="6">
    <source>
        <dbReference type="SAM" id="MobiDB-lite"/>
    </source>
</evidence>
<feature type="compositionally biased region" description="Polar residues" evidence="6">
    <location>
        <begin position="874"/>
        <end position="883"/>
    </location>
</feature>
<feature type="compositionally biased region" description="Acidic residues" evidence="6">
    <location>
        <begin position="1438"/>
        <end position="1468"/>
    </location>
</feature>
<feature type="compositionally biased region" description="Basic and acidic residues" evidence="6">
    <location>
        <begin position="896"/>
        <end position="908"/>
    </location>
</feature>
<dbReference type="GO" id="GO:1990918">
    <property type="term" value="P:double-strand break repair involved in meiotic recombination"/>
    <property type="evidence" value="ECO:0007669"/>
    <property type="project" value="TreeGrafter"/>
</dbReference>
<reference evidence="8 9" key="1">
    <citation type="submission" date="2025-04" db="UniProtKB">
        <authorList>
            <consortium name="RefSeq"/>
        </authorList>
    </citation>
    <scope>IDENTIFICATION</scope>
    <source>
        <tissue evidence="8 9">Sperm</tissue>
    </source>
</reference>
<keyword evidence="4" id="KW-0539">Nucleus</keyword>
<proteinExistence type="inferred from homology"/>
<dbReference type="GO" id="GO:0031573">
    <property type="term" value="P:mitotic intra-S DNA damage checkpoint signaling"/>
    <property type="evidence" value="ECO:0007669"/>
    <property type="project" value="TreeGrafter"/>
</dbReference>
<evidence type="ECO:0000256" key="1">
    <source>
        <dbReference type="ARBA" id="ARBA00004123"/>
    </source>
</evidence>
<dbReference type="CDD" id="cd11721">
    <property type="entry name" value="FANCD2"/>
    <property type="match status" value="1"/>
</dbReference>
<feature type="compositionally biased region" description="Polar residues" evidence="6">
    <location>
        <begin position="7"/>
        <end position="17"/>
    </location>
</feature>
<comment type="similarity">
    <text evidence="5">Belongs to the Fanconi anemia protein FANCD2 family.</text>
</comment>
<evidence type="ECO:0000256" key="5">
    <source>
        <dbReference type="ARBA" id="ARBA00093456"/>
    </source>
</evidence>
<dbReference type="GO" id="GO:0070182">
    <property type="term" value="F:DNA polymerase binding"/>
    <property type="evidence" value="ECO:0007669"/>
    <property type="project" value="TreeGrafter"/>
</dbReference>
<dbReference type="Proteomes" id="UP001318040">
    <property type="component" value="Chromosome 46"/>
</dbReference>
<comment type="subcellular location">
    <subcellularLocation>
        <location evidence="1">Nucleus</location>
    </subcellularLocation>
</comment>
<dbReference type="GO" id="GO:0005634">
    <property type="term" value="C:nucleus"/>
    <property type="evidence" value="ECO:0007669"/>
    <property type="project" value="UniProtKB-SubCell"/>
</dbReference>
<dbReference type="KEGG" id="pmrn:116952406"/>
<dbReference type="SUPFAM" id="SSF48371">
    <property type="entry name" value="ARM repeat"/>
    <property type="match status" value="1"/>
</dbReference>
<dbReference type="InterPro" id="IPR029448">
    <property type="entry name" value="FANCD2"/>
</dbReference>
<keyword evidence="3" id="KW-0832">Ubl conjugation</keyword>
<dbReference type="CTD" id="2177"/>
<gene>
    <name evidence="8 9" type="primary">FANCD2</name>
</gene>
<evidence type="ECO:0000256" key="2">
    <source>
        <dbReference type="ARBA" id="ARBA00022499"/>
    </source>
</evidence>
<evidence type="ECO:0000256" key="4">
    <source>
        <dbReference type="ARBA" id="ARBA00023242"/>
    </source>
</evidence>